<comment type="caution">
    <text evidence="2">The sequence shown here is derived from an EMBL/GenBank/DDBJ whole genome shotgun (WGS) entry which is preliminary data.</text>
</comment>
<proteinExistence type="inferred from homology"/>
<protein>
    <submittedName>
        <fullName evidence="2">Enamine/imine deaminase</fullName>
        <ecNumber evidence="2">3.5.4.-</ecNumber>
    </submittedName>
</protein>
<dbReference type="GO" id="GO:0019239">
    <property type="term" value="F:deaminase activity"/>
    <property type="evidence" value="ECO:0007669"/>
    <property type="project" value="TreeGrafter"/>
</dbReference>
<dbReference type="InterPro" id="IPR006175">
    <property type="entry name" value="YjgF/YER057c/UK114"/>
</dbReference>
<dbReference type="InterPro" id="IPR035959">
    <property type="entry name" value="RutC-like_sf"/>
</dbReference>
<accession>A0A7Z7LX70</accession>
<evidence type="ECO:0000256" key="1">
    <source>
        <dbReference type="ARBA" id="ARBA00010552"/>
    </source>
</evidence>
<dbReference type="Pfam" id="PF01042">
    <property type="entry name" value="Ribonuc_L-PSP"/>
    <property type="match status" value="1"/>
</dbReference>
<reference evidence="2 3" key="1">
    <citation type="submission" date="2018-06" db="EMBL/GenBank/DDBJ databases">
        <authorList>
            <consortium name="Pathogen Informatics"/>
            <person name="Doyle S."/>
        </authorList>
    </citation>
    <scope>NUCLEOTIDE SEQUENCE [LARGE SCALE GENOMIC DNA]</scope>
    <source>
        <strain evidence="2 3">NCTC10588</strain>
    </source>
</reference>
<name>A0A7Z7LX70_9FLAO</name>
<dbReference type="SUPFAM" id="SSF55298">
    <property type="entry name" value="YjgF-like"/>
    <property type="match status" value="1"/>
</dbReference>
<dbReference type="EMBL" id="UFYD01000001">
    <property type="protein sequence ID" value="STD06668.1"/>
    <property type="molecule type" value="Genomic_DNA"/>
</dbReference>
<dbReference type="GO" id="GO:0005829">
    <property type="term" value="C:cytosol"/>
    <property type="evidence" value="ECO:0007669"/>
    <property type="project" value="TreeGrafter"/>
</dbReference>
<dbReference type="RefSeq" id="WP_170874721.1">
    <property type="nucleotide sequence ID" value="NZ_CP071530.1"/>
</dbReference>
<dbReference type="EC" id="3.5.4.-" evidence="2"/>
<evidence type="ECO:0000313" key="3">
    <source>
        <dbReference type="Proteomes" id="UP000254876"/>
    </source>
</evidence>
<dbReference type="PANTHER" id="PTHR11803:SF58">
    <property type="entry name" value="PROTEIN HMF1-RELATED"/>
    <property type="match status" value="1"/>
</dbReference>
<dbReference type="AlphaFoldDB" id="A0A7Z7LX70"/>
<comment type="similarity">
    <text evidence="1">Belongs to the RutC family.</text>
</comment>
<sequence length="158" mass="17699">MKPFTRILVFSLLLSFIIAFGQRNVDMIQFKNTDSVFQIKGLSQVVEVPLGASRMLILSGQVPVNQKGEVVGSDIRTQSRQVFQNIQSVLEYCGANFNDIVKLGIFTTDISKIAEFREVRDQFINTANPPASSLLEVKGLFRKDVFIEVEVTAIVKNK</sequence>
<evidence type="ECO:0000313" key="2">
    <source>
        <dbReference type="EMBL" id="STD06668.1"/>
    </source>
</evidence>
<dbReference type="PANTHER" id="PTHR11803">
    <property type="entry name" value="2-IMINOBUTANOATE/2-IMINOPROPANOATE DEAMINASE RIDA"/>
    <property type="match status" value="1"/>
</dbReference>
<dbReference type="CDD" id="cd00448">
    <property type="entry name" value="YjgF_YER057c_UK114_family"/>
    <property type="match status" value="1"/>
</dbReference>
<keyword evidence="2" id="KW-0378">Hydrolase</keyword>
<dbReference type="Proteomes" id="UP000254876">
    <property type="component" value="Unassembled WGS sequence"/>
</dbReference>
<dbReference type="Gene3D" id="3.30.1330.40">
    <property type="entry name" value="RutC-like"/>
    <property type="match status" value="1"/>
</dbReference>
<gene>
    <name evidence="2" type="primary">yabJ_2</name>
    <name evidence="2" type="ORF">NCTC10588_02508</name>
</gene>
<organism evidence="2 3">
    <name type="scientific">Elizabethkingia anophelis</name>
    <dbReference type="NCBI Taxonomy" id="1117645"/>
    <lineage>
        <taxon>Bacteria</taxon>
        <taxon>Pseudomonadati</taxon>
        <taxon>Bacteroidota</taxon>
        <taxon>Flavobacteriia</taxon>
        <taxon>Flavobacteriales</taxon>
        <taxon>Weeksellaceae</taxon>
        <taxon>Elizabethkingia</taxon>
    </lineage>
</organism>